<reference evidence="3" key="1">
    <citation type="submission" date="2017-02" db="UniProtKB">
        <authorList>
            <consortium name="WormBaseParasite"/>
        </authorList>
    </citation>
    <scope>IDENTIFICATION</scope>
</reference>
<dbReference type="WBParaSite" id="ASIM_0001177901-mRNA-1">
    <property type="protein sequence ID" value="ASIM_0001177901-mRNA-1"/>
    <property type="gene ID" value="ASIM_0001177901"/>
</dbReference>
<sequence length="70" mass="7654">MKNTIELSKQFNLLIQVPAGPLGGRGEPGLPGPPVKFERLSSPVDIVHLVVASRTSLVLRLVIWLLRDIT</sequence>
<dbReference type="AlphaFoldDB" id="A0A0M3JUD1"/>
<evidence type="ECO:0000313" key="3">
    <source>
        <dbReference type="WBParaSite" id="ASIM_0001177901-mRNA-1"/>
    </source>
</evidence>
<keyword evidence="2" id="KW-1185">Reference proteome</keyword>
<gene>
    <name evidence="1" type="ORF">ASIM_LOCUS11245</name>
</gene>
<organism evidence="3">
    <name type="scientific">Anisakis simplex</name>
    <name type="common">Herring worm</name>
    <dbReference type="NCBI Taxonomy" id="6269"/>
    <lineage>
        <taxon>Eukaryota</taxon>
        <taxon>Metazoa</taxon>
        <taxon>Ecdysozoa</taxon>
        <taxon>Nematoda</taxon>
        <taxon>Chromadorea</taxon>
        <taxon>Rhabditida</taxon>
        <taxon>Spirurina</taxon>
        <taxon>Ascaridomorpha</taxon>
        <taxon>Ascaridoidea</taxon>
        <taxon>Anisakidae</taxon>
        <taxon>Anisakis</taxon>
        <taxon>Anisakis simplex complex</taxon>
    </lineage>
</organism>
<evidence type="ECO:0000313" key="2">
    <source>
        <dbReference type="Proteomes" id="UP000267096"/>
    </source>
</evidence>
<proteinExistence type="predicted"/>
<protein>
    <submittedName>
        <fullName evidence="1 3">Uncharacterized protein</fullName>
    </submittedName>
</protein>
<accession>A0A0M3JUD1</accession>
<dbReference type="Proteomes" id="UP000267096">
    <property type="component" value="Unassembled WGS sequence"/>
</dbReference>
<evidence type="ECO:0000313" key="1">
    <source>
        <dbReference type="EMBL" id="VDK44655.1"/>
    </source>
</evidence>
<name>A0A0M3JUD1_ANISI</name>
<dbReference type="EMBL" id="UYRR01031052">
    <property type="protein sequence ID" value="VDK44655.1"/>
    <property type="molecule type" value="Genomic_DNA"/>
</dbReference>
<reference evidence="1 2" key="2">
    <citation type="submission" date="2018-11" db="EMBL/GenBank/DDBJ databases">
        <authorList>
            <consortium name="Pathogen Informatics"/>
        </authorList>
    </citation>
    <scope>NUCLEOTIDE SEQUENCE [LARGE SCALE GENOMIC DNA]</scope>
</reference>